<feature type="transmembrane region" description="Helical" evidence="24">
    <location>
        <begin position="51"/>
        <end position="70"/>
    </location>
</feature>
<keyword evidence="26" id="KW-1185">Reference proteome</keyword>
<evidence type="ECO:0000256" key="2">
    <source>
        <dbReference type="ARBA" id="ARBA00004651"/>
    </source>
</evidence>
<evidence type="ECO:0000256" key="16">
    <source>
        <dbReference type="ARBA" id="ARBA00023209"/>
    </source>
</evidence>
<dbReference type="GO" id="GO:0016024">
    <property type="term" value="P:CDP-diacylglycerol biosynthetic process"/>
    <property type="evidence" value="ECO:0007669"/>
    <property type="project" value="TreeGrafter"/>
</dbReference>
<evidence type="ECO:0000313" key="25">
    <source>
        <dbReference type="EMBL" id="CBL17998.1"/>
    </source>
</evidence>
<keyword evidence="15 24" id="KW-0472">Membrane</keyword>
<accession>D4LEF3</accession>
<evidence type="ECO:0000256" key="22">
    <source>
        <dbReference type="ARBA" id="ARBA00032743"/>
    </source>
</evidence>
<dbReference type="BioCyc" id="RCHA213810:RUM_RS09520-MONOMER"/>
<evidence type="ECO:0000256" key="15">
    <source>
        <dbReference type="ARBA" id="ARBA00023136"/>
    </source>
</evidence>
<keyword evidence="11 24" id="KW-0812">Transmembrane</keyword>
<comment type="subcellular location">
    <subcellularLocation>
        <location evidence="2">Cell membrane</location>
        <topology evidence="2">Multi-pass membrane protein</topology>
    </subcellularLocation>
</comment>
<comment type="pathway">
    <text evidence="4">Lipid metabolism.</text>
</comment>
<keyword evidence="14" id="KW-0443">Lipid metabolism</keyword>
<protein>
    <recommendedName>
        <fullName evidence="7">Phosphatidate cytidylyltransferase</fullName>
        <ecNumber evidence="6">2.7.7.41</ecNumber>
    </recommendedName>
    <alternativeName>
        <fullName evidence="20">CDP-DAG synthase</fullName>
    </alternativeName>
    <alternativeName>
        <fullName evidence="22">CDP-DG synthase</fullName>
    </alternativeName>
    <alternativeName>
        <fullName evidence="18">CDP-diacylglycerol synthase</fullName>
    </alternativeName>
    <alternativeName>
        <fullName evidence="21">CDP-diglyceride pyrophosphorylase</fullName>
    </alternativeName>
    <alternativeName>
        <fullName evidence="23">CDP-diglyceride synthase</fullName>
    </alternativeName>
    <alternativeName>
        <fullName evidence="19">CTP:phosphatidate cytidylyltransferase</fullName>
    </alternativeName>
</protein>
<evidence type="ECO:0000256" key="20">
    <source>
        <dbReference type="ARBA" id="ARBA00032253"/>
    </source>
</evidence>
<evidence type="ECO:0000256" key="13">
    <source>
        <dbReference type="ARBA" id="ARBA00022989"/>
    </source>
</evidence>
<feature type="transmembrane region" description="Helical" evidence="24">
    <location>
        <begin position="206"/>
        <end position="229"/>
    </location>
</feature>
<name>D4LEF3_RUMC1</name>
<dbReference type="OrthoDB" id="9799199at2"/>
<reference evidence="25" key="1">
    <citation type="submission" date="2010-03" db="EMBL/GenBank/DDBJ databases">
        <title>The genome sequence of Ruminococcus sp. 18P13.</title>
        <authorList>
            <consortium name="metaHIT consortium -- http://www.metahit.eu/"/>
            <person name="Pajon A."/>
            <person name="Turner K."/>
            <person name="Parkhill J."/>
            <person name="Bernalier A."/>
        </authorList>
    </citation>
    <scope>NUCLEOTIDE SEQUENCE [LARGE SCALE GENOMIC DNA]</scope>
    <source>
        <strain evidence="25">Type strain: 18P13</strain>
    </source>
</reference>
<dbReference type="AlphaFoldDB" id="D4LEF3"/>
<comment type="similarity">
    <text evidence="5">Belongs to the CDS family.</text>
</comment>
<evidence type="ECO:0000256" key="17">
    <source>
        <dbReference type="ARBA" id="ARBA00023264"/>
    </source>
</evidence>
<feature type="transmembrane region" description="Helical" evidence="24">
    <location>
        <begin position="131"/>
        <end position="153"/>
    </location>
</feature>
<dbReference type="GO" id="GO:0005886">
    <property type="term" value="C:plasma membrane"/>
    <property type="evidence" value="ECO:0007669"/>
    <property type="project" value="UniProtKB-SubCell"/>
</dbReference>
<feature type="transmembrane region" description="Helical" evidence="24">
    <location>
        <begin position="76"/>
        <end position="95"/>
    </location>
</feature>
<dbReference type="PATRIC" id="fig|213810.4.peg.1861"/>
<comment type="pathway">
    <text evidence="3">Phospholipid metabolism; CDP-diacylglycerol biosynthesis; CDP-diacylglycerol from sn-glycerol 3-phosphate: step 3/3.</text>
</comment>
<dbReference type="EMBL" id="FP929052">
    <property type="protein sequence ID" value="CBL17998.1"/>
    <property type="molecule type" value="Genomic_DNA"/>
</dbReference>
<evidence type="ECO:0000256" key="10">
    <source>
        <dbReference type="ARBA" id="ARBA00022679"/>
    </source>
</evidence>
<keyword evidence="17" id="KW-1208">Phospholipid metabolism</keyword>
<evidence type="ECO:0000256" key="19">
    <source>
        <dbReference type="ARBA" id="ARBA00031825"/>
    </source>
</evidence>
<proteinExistence type="inferred from homology"/>
<evidence type="ECO:0000256" key="5">
    <source>
        <dbReference type="ARBA" id="ARBA00010185"/>
    </source>
</evidence>
<evidence type="ECO:0000256" key="6">
    <source>
        <dbReference type="ARBA" id="ARBA00012487"/>
    </source>
</evidence>
<evidence type="ECO:0000313" key="26">
    <source>
        <dbReference type="Proteomes" id="UP000007054"/>
    </source>
</evidence>
<keyword evidence="12 25" id="KW-0548">Nucleotidyltransferase</keyword>
<keyword evidence="8" id="KW-1003">Cell membrane</keyword>
<dbReference type="Proteomes" id="UP000007054">
    <property type="component" value="Chromosome"/>
</dbReference>
<evidence type="ECO:0000256" key="11">
    <source>
        <dbReference type="ARBA" id="ARBA00022692"/>
    </source>
</evidence>
<evidence type="ECO:0000256" key="14">
    <source>
        <dbReference type="ARBA" id="ARBA00023098"/>
    </source>
</evidence>
<dbReference type="STRING" id="213810.RUM_19620"/>
<dbReference type="RefSeq" id="WP_015558904.1">
    <property type="nucleotide sequence ID" value="NC_021039.1"/>
</dbReference>
<evidence type="ECO:0000256" key="18">
    <source>
        <dbReference type="ARBA" id="ARBA00029893"/>
    </source>
</evidence>
<evidence type="ECO:0000256" key="8">
    <source>
        <dbReference type="ARBA" id="ARBA00022475"/>
    </source>
</evidence>
<dbReference type="PANTHER" id="PTHR46382:SF1">
    <property type="entry name" value="PHOSPHATIDATE CYTIDYLYLTRANSFERASE"/>
    <property type="match status" value="1"/>
</dbReference>
<reference evidence="25" key="2">
    <citation type="submission" date="2010-03" db="EMBL/GenBank/DDBJ databases">
        <authorList>
            <person name="Pajon A."/>
        </authorList>
    </citation>
    <scope>NUCLEOTIDE SEQUENCE</scope>
    <source>
        <strain evidence="25">Type strain: 18P13</strain>
    </source>
</reference>
<sequence>MGIRLISSAVASAIAIGVLLLHHTIVFPIAIAAVCVILLFELFRAGGCLKFRLPAGVAFLYGMGLPFLVYFDQTPFRPLVAVSVCILLLLSYILLHERMSLFHALLMVFGTLLIPYSMCCCITLNEKDGIHGIIYVVMALCGAWLADSGAYFVGTFCGKHKLCPQISPKKTIEGFIGGVVTNGILFIAFAAVYSRIMAARGDIFTVHYVTVCLLGMACALIGTVGDLTASLIKRHFQIKDYGNIMPGHGGLLDRFDSVLLVVPFFCAVLQLTPLYSF</sequence>
<dbReference type="PANTHER" id="PTHR46382">
    <property type="entry name" value="PHOSPHATIDATE CYTIDYLYLTRANSFERASE"/>
    <property type="match status" value="1"/>
</dbReference>
<evidence type="ECO:0000256" key="24">
    <source>
        <dbReference type="SAM" id="Phobius"/>
    </source>
</evidence>
<keyword evidence="10 25" id="KW-0808">Transferase</keyword>
<organism evidence="25 26">
    <name type="scientific">Ruminococcus champanellensis (strain DSM 18848 / JCM 17042 / KCTC 15320 / 18P13)</name>
    <dbReference type="NCBI Taxonomy" id="213810"/>
    <lineage>
        <taxon>Bacteria</taxon>
        <taxon>Bacillati</taxon>
        <taxon>Bacillota</taxon>
        <taxon>Clostridia</taxon>
        <taxon>Eubacteriales</taxon>
        <taxon>Oscillospiraceae</taxon>
        <taxon>Ruminococcus</taxon>
    </lineage>
</organism>
<keyword evidence="16" id="KW-0594">Phospholipid biosynthesis</keyword>
<dbReference type="Pfam" id="PF01148">
    <property type="entry name" value="CTP_transf_1"/>
    <property type="match status" value="1"/>
</dbReference>
<evidence type="ECO:0000256" key="7">
    <source>
        <dbReference type="ARBA" id="ARBA00019373"/>
    </source>
</evidence>
<dbReference type="GeneID" id="83156631"/>
<feature type="transmembrane region" description="Helical" evidence="24">
    <location>
        <begin position="102"/>
        <end position="125"/>
    </location>
</feature>
<evidence type="ECO:0000256" key="12">
    <source>
        <dbReference type="ARBA" id="ARBA00022695"/>
    </source>
</evidence>
<dbReference type="GO" id="GO:0004605">
    <property type="term" value="F:phosphatidate cytidylyltransferase activity"/>
    <property type="evidence" value="ECO:0007669"/>
    <property type="project" value="UniProtKB-EC"/>
</dbReference>
<feature type="transmembrane region" description="Helical" evidence="24">
    <location>
        <begin position="6"/>
        <end position="39"/>
    </location>
</feature>
<dbReference type="EC" id="2.7.7.41" evidence="6"/>
<keyword evidence="13 24" id="KW-1133">Transmembrane helix</keyword>
<evidence type="ECO:0000256" key="9">
    <source>
        <dbReference type="ARBA" id="ARBA00022516"/>
    </source>
</evidence>
<evidence type="ECO:0000256" key="21">
    <source>
        <dbReference type="ARBA" id="ARBA00032396"/>
    </source>
</evidence>
<feature type="transmembrane region" description="Helical" evidence="24">
    <location>
        <begin position="174"/>
        <end position="194"/>
    </location>
</feature>
<evidence type="ECO:0000256" key="1">
    <source>
        <dbReference type="ARBA" id="ARBA00001698"/>
    </source>
</evidence>
<gene>
    <name evidence="25" type="ordered locus">RUM_19620</name>
</gene>
<dbReference type="KEGG" id="rch:RUM_19620"/>
<dbReference type="HOGENOM" id="CLU_037294_2_1_9"/>
<evidence type="ECO:0000256" key="4">
    <source>
        <dbReference type="ARBA" id="ARBA00005189"/>
    </source>
</evidence>
<keyword evidence="9" id="KW-0444">Lipid biosynthesis</keyword>
<evidence type="ECO:0000256" key="23">
    <source>
        <dbReference type="ARBA" id="ARBA00033406"/>
    </source>
</evidence>
<comment type="catalytic activity">
    <reaction evidence="1">
        <text>a 1,2-diacyl-sn-glycero-3-phosphate + CTP + H(+) = a CDP-1,2-diacyl-sn-glycerol + diphosphate</text>
        <dbReference type="Rhea" id="RHEA:16229"/>
        <dbReference type="ChEBI" id="CHEBI:15378"/>
        <dbReference type="ChEBI" id="CHEBI:33019"/>
        <dbReference type="ChEBI" id="CHEBI:37563"/>
        <dbReference type="ChEBI" id="CHEBI:58332"/>
        <dbReference type="ChEBI" id="CHEBI:58608"/>
        <dbReference type="EC" id="2.7.7.41"/>
    </reaction>
</comment>
<evidence type="ECO:0000256" key="3">
    <source>
        <dbReference type="ARBA" id="ARBA00005119"/>
    </source>
</evidence>